<accession>A0A9P5PQ10</accession>
<evidence type="ECO:0000313" key="2">
    <source>
        <dbReference type="EMBL" id="KAF9070034.1"/>
    </source>
</evidence>
<feature type="compositionally biased region" description="Low complexity" evidence="1">
    <location>
        <begin position="1"/>
        <end position="15"/>
    </location>
</feature>
<gene>
    <name evidence="2" type="ORF">BDP27DRAFT_1420470</name>
</gene>
<organism evidence="2 3">
    <name type="scientific">Rhodocollybia butyracea</name>
    <dbReference type="NCBI Taxonomy" id="206335"/>
    <lineage>
        <taxon>Eukaryota</taxon>
        <taxon>Fungi</taxon>
        <taxon>Dikarya</taxon>
        <taxon>Basidiomycota</taxon>
        <taxon>Agaricomycotina</taxon>
        <taxon>Agaricomycetes</taxon>
        <taxon>Agaricomycetidae</taxon>
        <taxon>Agaricales</taxon>
        <taxon>Marasmiineae</taxon>
        <taxon>Omphalotaceae</taxon>
        <taxon>Rhodocollybia</taxon>
    </lineage>
</organism>
<reference evidence="2" key="1">
    <citation type="submission" date="2020-11" db="EMBL/GenBank/DDBJ databases">
        <authorList>
            <consortium name="DOE Joint Genome Institute"/>
            <person name="Ahrendt S."/>
            <person name="Riley R."/>
            <person name="Andreopoulos W."/>
            <person name="Labutti K."/>
            <person name="Pangilinan J."/>
            <person name="Ruiz-Duenas F.J."/>
            <person name="Barrasa J.M."/>
            <person name="Sanchez-Garcia M."/>
            <person name="Camarero S."/>
            <person name="Miyauchi S."/>
            <person name="Serrano A."/>
            <person name="Linde D."/>
            <person name="Babiker R."/>
            <person name="Drula E."/>
            <person name="Ayuso-Fernandez I."/>
            <person name="Pacheco R."/>
            <person name="Padilla G."/>
            <person name="Ferreira P."/>
            <person name="Barriuso J."/>
            <person name="Kellner H."/>
            <person name="Castanera R."/>
            <person name="Alfaro M."/>
            <person name="Ramirez L."/>
            <person name="Pisabarro A.G."/>
            <person name="Kuo A."/>
            <person name="Tritt A."/>
            <person name="Lipzen A."/>
            <person name="He G."/>
            <person name="Yan M."/>
            <person name="Ng V."/>
            <person name="Cullen D."/>
            <person name="Martin F."/>
            <person name="Rosso M.-N."/>
            <person name="Henrissat B."/>
            <person name="Hibbett D."/>
            <person name="Martinez A.T."/>
            <person name="Grigoriev I.V."/>
        </authorList>
    </citation>
    <scope>NUCLEOTIDE SEQUENCE</scope>
    <source>
        <strain evidence="2">AH 40177</strain>
    </source>
</reference>
<keyword evidence="3" id="KW-1185">Reference proteome</keyword>
<feature type="region of interest" description="Disordered" evidence="1">
    <location>
        <begin position="1"/>
        <end position="49"/>
    </location>
</feature>
<proteinExistence type="predicted"/>
<dbReference type="AlphaFoldDB" id="A0A9P5PQ10"/>
<sequence length="220" mass="25822">MNAPSKHPSASSSAHRNPEYIKKKKEKTKEKEEEKEEKKKTAQVSRLSHDLQRMRIEESRFSRTQPEPYMHNGQPLEIFGLPPSLDNPDVRFLTLRDPNTQQPWIILRFWPMSSTWRDAMFGWFIDVLDTERRMIPPPSDLTVTQDGPLTGGWTEIRTLEHSARNWMKMTSPDEKYFVPEGVRLLLYKAWNLIGEIKVPLHTQRLDPITSQRINVLQYNA</sequence>
<protein>
    <submittedName>
        <fullName evidence="2">Uncharacterized protein</fullName>
    </submittedName>
</protein>
<evidence type="ECO:0000256" key="1">
    <source>
        <dbReference type="SAM" id="MobiDB-lite"/>
    </source>
</evidence>
<dbReference type="Proteomes" id="UP000772434">
    <property type="component" value="Unassembled WGS sequence"/>
</dbReference>
<feature type="compositionally biased region" description="Basic and acidic residues" evidence="1">
    <location>
        <begin position="16"/>
        <end position="40"/>
    </location>
</feature>
<name>A0A9P5PQ10_9AGAR</name>
<dbReference type="EMBL" id="JADNRY010000045">
    <property type="protein sequence ID" value="KAF9070034.1"/>
    <property type="molecule type" value="Genomic_DNA"/>
</dbReference>
<comment type="caution">
    <text evidence="2">The sequence shown here is derived from an EMBL/GenBank/DDBJ whole genome shotgun (WGS) entry which is preliminary data.</text>
</comment>
<evidence type="ECO:0000313" key="3">
    <source>
        <dbReference type="Proteomes" id="UP000772434"/>
    </source>
</evidence>